<evidence type="ECO:0000256" key="6">
    <source>
        <dbReference type="ARBA" id="ARBA00022927"/>
    </source>
</evidence>
<evidence type="ECO:0000256" key="7">
    <source>
        <dbReference type="ARBA" id="ARBA00023242"/>
    </source>
</evidence>
<reference evidence="9" key="1">
    <citation type="submission" date="2015-04" db="EMBL/GenBank/DDBJ databases">
        <title>The genome sequence of the plant pathogenic Rhizarian Plasmodiophora brassicae reveals insights in its biotrophic life cycle and the origin of chitin synthesis.</title>
        <authorList>
            <person name="Schwelm A."/>
            <person name="Fogelqvist J."/>
            <person name="Knaust A."/>
            <person name="Julke S."/>
            <person name="Lilja T."/>
            <person name="Dhandapani V."/>
            <person name="Bonilla-Rosso G."/>
            <person name="Karlsson M."/>
            <person name="Shevchenko A."/>
            <person name="Choi S.R."/>
            <person name="Kim H.G."/>
            <person name="Park J.Y."/>
            <person name="Lim Y.P."/>
            <person name="Ludwig-Muller J."/>
            <person name="Dixelius C."/>
        </authorList>
    </citation>
    <scope>NUCLEOTIDE SEQUENCE</scope>
    <source>
        <tissue evidence="9">Potato root galls</tissue>
    </source>
</reference>
<dbReference type="GO" id="GO:0031267">
    <property type="term" value="F:small GTPase binding"/>
    <property type="evidence" value="ECO:0007669"/>
    <property type="project" value="InterPro"/>
</dbReference>
<proteinExistence type="inferred from homology"/>
<organism evidence="9">
    <name type="scientific">Spongospora subterranea</name>
    <dbReference type="NCBI Taxonomy" id="70186"/>
    <lineage>
        <taxon>Eukaryota</taxon>
        <taxon>Sar</taxon>
        <taxon>Rhizaria</taxon>
        <taxon>Endomyxa</taxon>
        <taxon>Phytomyxea</taxon>
        <taxon>Plasmodiophorida</taxon>
        <taxon>Plasmodiophoridae</taxon>
        <taxon>Spongospora</taxon>
    </lineage>
</organism>
<dbReference type="EMBL" id="HACM01009322">
    <property type="protein sequence ID" value="CRZ09764.1"/>
    <property type="molecule type" value="Transcribed_RNA"/>
</dbReference>
<evidence type="ECO:0000256" key="4">
    <source>
        <dbReference type="ARBA" id="ARBA00022448"/>
    </source>
</evidence>
<dbReference type="GO" id="GO:0006606">
    <property type="term" value="P:protein import into nucleus"/>
    <property type="evidence" value="ECO:0007669"/>
    <property type="project" value="TreeGrafter"/>
</dbReference>
<dbReference type="InterPro" id="IPR016024">
    <property type="entry name" value="ARM-type_fold"/>
</dbReference>
<dbReference type="InterPro" id="IPR013713">
    <property type="entry name" value="XPO2_central"/>
</dbReference>
<keyword evidence="7" id="KW-0539">Nucleus</keyword>
<dbReference type="Pfam" id="PF08506">
    <property type="entry name" value="Cse1"/>
    <property type="match status" value="1"/>
</dbReference>
<dbReference type="Pfam" id="PF03378">
    <property type="entry name" value="CAS_CSE1"/>
    <property type="match status" value="1"/>
</dbReference>
<dbReference type="SMART" id="SM00913">
    <property type="entry name" value="IBN_N"/>
    <property type="match status" value="1"/>
</dbReference>
<feature type="non-terminal residue" evidence="9">
    <location>
        <position position="1"/>
    </location>
</feature>
<comment type="subcellular location">
    <subcellularLocation>
        <location evidence="2">Cytoplasm</location>
    </subcellularLocation>
    <subcellularLocation>
        <location evidence="1">Nucleus</location>
    </subcellularLocation>
</comment>
<evidence type="ECO:0000256" key="2">
    <source>
        <dbReference type="ARBA" id="ARBA00004496"/>
    </source>
</evidence>
<dbReference type="GO" id="GO:0005635">
    <property type="term" value="C:nuclear envelope"/>
    <property type="evidence" value="ECO:0007669"/>
    <property type="project" value="TreeGrafter"/>
</dbReference>
<dbReference type="PANTHER" id="PTHR10997">
    <property type="entry name" value="IMPORTIN-7, 8, 11"/>
    <property type="match status" value="1"/>
</dbReference>
<feature type="domain" description="Importin N-terminal" evidence="8">
    <location>
        <begin position="28"/>
        <end position="103"/>
    </location>
</feature>
<dbReference type="InterPro" id="IPR011989">
    <property type="entry name" value="ARM-like"/>
</dbReference>
<accession>A0A0H5RM03</accession>
<protein>
    <recommendedName>
        <fullName evidence="8">Importin N-terminal domain-containing protein</fullName>
    </recommendedName>
</protein>
<dbReference type="GO" id="GO:0006611">
    <property type="term" value="P:protein export from nucleus"/>
    <property type="evidence" value="ECO:0007669"/>
    <property type="project" value="TreeGrafter"/>
</dbReference>
<dbReference type="Pfam" id="PF03810">
    <property type="entry name" value="IBN_N"/>
    <property type="match status" value="1"/>
</dbReference>
<dbReference type="InterPro" id="IPR001494">
    <property type="entry name" value="Importin-beta_N"/>
</dbReference>
<keyword evidence="5" id="KW-0963">Cytoplasm</keyword>
<dbReference type="AlphaFoldDB" id="A0A0H5RM03"/>
<evidence type="ECO:0000313" key="9">
    <source>
        <dbReference type="EMBL" id="CRZ09764.1"/>
    </source>
</evidence>
<sequence length="998" mass="111173">SALVLTMEAICSHLSDCQSPSAPIRQAAEQALTSSQSSPGFLPLLLQVAVSGPSHIRLQAAILLKNAVSRQWYDQGDAMAPKRHVSEQDRQYLKTHLVRALVESPLPLQRQITAVLSSIANHDFPSEWQGLLPELVAHLSAPDYNKVRAVLNSIHDLTQSYRYKEKSEQLWVQVKYVLVNTSQPLLECLSRTTGDLARLQSQTERNDLISIITLLANIFLSLSSQDIPEQFEETLPEWMSLWLGFLTMVRGEGPPPPEVTEHDDIVDPPQPIDELQGVICEAGSLYAEKYEEEFRPFVPAWVGAVYTLLITVGAVMLPRHDPVTTGALHFMTCVVSRPWNRDLFKDPERIRAICQSIIMPNLTLQQQDIAMFYHNSIEYVRRDSEGSDHATRRRLTCDLVRALTVQFPSEISSCLFSYVTVLLQEYAKSPETAWIQADAAMYVVLALAVQGQTHEKGATVVNQHVDVASFYKIHVQPLLGDDQVDRVPILKADAIKFVSMFRSYFPVDECQAFIPALSKFLVSKSFVVHSYAASAIERLLALKNCISRDHIKPFSSTLLTQLFSTLDHDDSSENDYVMRALMRVLHVSGPDLLPVAEQLLGKLTSILVRVASNPRNPIFNHLLFECVAVLIRNLCKDRPEMVVSFQSALFPPFQTMLQVQEACNEFGPYVFQIMCLLLDCTPGDALPPAFESMFSMLVTPALWEAQGNVHALVQLLQAFLRKPGFVVTLCSSPGAAPSSTTRMTALLGVFQKLISSTLNDRFAFLLLRSMMHSVPWLASLQLYMKQIIILIFSRAQSSMTPQFSRAVSLFIADFICVRGLPTVIAEMDAIQPGIAMMTLEKIFLPQAALIIQPPNDRKLIQASLVYVTCNSLEVITTGGPAFIEFWSRAVDCLLDQLELVSSSEKRLIPDDQAELMLEQLGDGAHVYSAAYSRLAFAGSVEVDAFPNIVNIQQYFAKSLEEASKSHPGRIQSMVQTHLPPARGALVHDLCSKALVHLS</sequence>
<evidence type="ECO:0000259" key="8">
    <source>
        <dbReference type="PROSITE" id="PS50166"/>
    </source>
</evidence>
<evidence type="ECO:0000256" key="1">
    <source>
        <dbReference type="ARBA" id="ARBA00004123"/>
    </source>
</evidence>
<evidence type="ECO:0000256" key="3">
    <source>
        <dbReference type="ARBA" id="ARBA00008669"/>
    </source>
</evidence>
<dbReference type="PROSITE" id="PS50166">
    <property type="entry name" value="IMPORTIN_B_NT"/>
    <property type="match status" value="1"/>
</dbReference>
<dbReference type="GO" id="GO:0005829">
    <property type="term" value="C:cytosol"/>
    <property type="evidence" value="ECO:0007669"/>
    <property type="project" value="TreeGrafter"/>
</dbReference>
<dbReference type="SUPFAM" id="SSF48371">
    <property type="entry name" value="ARM repeat"/>
    <property type="match status" value="1"/>
</dbReference>
<keyword evidence="4" id="KW-0813">Transport</keyword>
<dbReference type="GO" id="GO:0005049">
    <property type="term" value="F:nuclear export signal receptor activity"/>
    <property type="evidence" value="ECO:0007669"/>
    <property type="project" value="TreeGrafter"/>
</dbReference>
<dbReference type="PANTHER" id="PTHR10997:SF8">
    <property type="entry name" value="EXPORTIN-2"/>
    <property type="match status" value="1"/>
</dbReference>
<keyword evidence="6" id="KW-0653">Protein transport</keyword>
<evidence type="ECO:0000256" key="5">
    <source>
        <dbReference type="ARBA" id="ARBA00022490"/>
    </source>
</evidence>
<dbReference type="Gene3D" id="1.25.10.10">
    <property type="entry name" value="Leucine-rich Repeat Variant"/>
    <property type="match status" value="1"/>
</dbReference>
<name>A0A0H5RM03_9EUKA</name>
<dbReference type="InterPro" id="IPR005043">
    <property type="entry name" value="XPO2_C"/>
</dbReference>
<comment type="similarity">
    <text evidence="3">Belongs to the XPO2/CSE1 family.</text>
</comment>